<evidence type="ECO:0000313" key="1">
    <source>
        <dbReference type="Proteomes" id="UP000887580"/>
    </source>
</evidence>
<accession>A0AC35GH45</accession>
<sequence length="141" mass="15878">ENSRADTIKYRSSKSRMARRSDQKKSRMFDDAFNFELATAIIVEKPPSMPSPQSEISEERHSTPERLATVRKRLSSESMSIADHHSVGSLSITPIDCSYTRSMSSISENFLKPQIQQPLRLKRPKPIGNPPGSSKRSNTSQ</sequence>
<name>A0AC35GH45_9BILA</name>
<reference evidence="2" key="1">
    <citation type="submission" date="2022-11" db="UniProtKB">
        <authorList>
            <consortium name="WormBaseParasite"/>
        </authorList>
    </citation>
    <scope>IDENTIFICATION</scope>
</reference>
<dbReference type="WBParaSite" id="PS1159_v2.g5012.t1">
    <property type="protein sequence ID" value="PS1159_v2.g5012.t1"/>
    <property type="gene ID" value="PS1159_v2.g5012"/>
</dbReference>
<evidence type="ECO:0000313" key="2">
    <source>
        <dbReference type="WBParaSite" id="PS1159_v2.g5012.t1"/>
    </source>
</evidence>
<proteinExistence type="predicted"/>
<organism evidence="1 2">
    <name type="scientific">Panagrolaimus sp. PS1159</name>
    <dbReference type="NCBI Taxonomy" id="55785"/>
    <lineage>
        <taxon>Eukaryota</taxon>
        <taxon>Metazoa</taxon>
        <taxon>Ecdysozoa</taxon>
        <taxon>Nematoda</taxon>
        <taxon>Chromadorea</taxon>
        <taxon>Rhabditida</taxon>
        <taxon>Tylenchina</taxon>
        <taxon>Panagrolaimomorpha</taxon>
        <taxon>Panagrolaimoidea</taxon>
        <taxon>Panagrolaimidae</taxon>
        <taxon>Panagrolaimus</taxon>
    </lineage>
</organism>
<protein>
    <submittedName>
        <fullName evidence="2">Uncharacterized protein</fullName>
    </submittedName>
</protein>
<dbReference type="Proteomes" id="UP000887580">
    <property type="component" value="Unplaced"/>
</dbReference>